<accession>A0ABP9S341</accession>
<comment type="caution">
    <text evidence="2">The sequence shown here is derived from an EMBL/GenBank/DDBJ whole genome shotgun (WGS) entry which is preliminary data.</text>
</comment>
<dbReference type="Proteomes" id="UP001501600">
    <property type="component" value="Unassembled WGS sequence"/>
</dbReference>
<keyword evidence="1" id="KW-0732">Signal</keyword>
<sequence>MLRFAFCVAALFGSFTAFANDLQFNGVQCDLSFQHTLEVDSERLLVSENKKILYRFEQGRLWLGDEEVPLTPVQHDALALYQSQLLVNAKALVGVVDEALGLATVAVDEVVTELGALGVEADSLTGLMEGVRQRVQGSLVTGSGSYKLSGETMNNLESEIDDAVSEQLEQAITASVGSVMVMMGQALADGEAGSFEEKMEKFGRSMEQMGERLEARVEAQSEEIERKAEAMCQDWIAVDQIEGEVQRLIPELNGIDVIVQGDPSLAWIR</sequence>
<dbReference type="RefSeq" id="WP_345316375.1">
    <property type="nucleotide sequence ID" value="NZ_BAABLF010000008.1"/>
</dbReference>
<dbReference type="EMBL" id="BAABLF010000008">
    <property type="protein sequence ID" value="GAA5190237.1"/>
    <property type="molecule type" value="Genomic_DNA"/>
</dbReference>
<reference evidence="3" key="1">
    <citation type="journal article" date="2019" name="Int. J. Syst. Evol. Microbiol.">
        <title>The Global Catalogue of Microorganisms (GCM) 10K type strain sequencing project: providing services to taxonomists for standard genome sequencing and annotation.</title>
        <authorList>
            <consortium name="The Broad Institute Genomics Platform"/>
            <consortium name="The Broad Institute Genome Sequencing Center for Infectious Disease"/>
            <person name="Wu L."/>
            <person name="Ma J."/>
        </authorList>
    </citation>
    <scope>NUCLEOTIDE SEQUENCE [LARGE SCALE GENOMIC DNA]</scope>
    <source>
        <strain evidence="3">JCM 18720</strain>
    </source>
</reference>
<keyword evidence="3" id="KW-1185">Reference proteome</keyword>
<dbReference type="InterPro" id="IPR021307">
    <property type="entry name" value="DUF2884"/>
</dbReference>
<protein>
    <recommendedName>
        <fullName evidence="4">DUF2884 domain-containing protein</fullName>
    </recommendedName>
</protein>
<name>A0ABP9S341_9GAMM</name>
<evidence type="ECO:0000313" key="3">
    <source>
        <dbReference type="Proteomes" id="UP001501600"/>
    </source>
</evidence>
<evidence type="ECO:0000313" key="2">
    <source>
        <dbReference type="EMBL" id="GAA5190237.1"/>
    </source>
</evidence>
<organism evidence="2 3">
    <name type="scientific">Ferrimonas gelatinilytica</name>
    <dbReference type="NCBI Taxonomy" id="1255257"/>
    <lineage>
        <taxon>Bacteria</taxon>
        <taxon>Pseudomonadati</taxon>
        <taxon>Pseudomonadota</taxon>
        <taxon>Gammaproteobacteria</taxon>
        <taxon>Alteromonadales</taxon>
        <taxon>Ferrimonadaceae</taxon>
        <taxon>Ferrimonas</taxon>
    </lineage>
</organism>
<proteinExistence type="predicted"/>
<evidence type="ECO:0008006" key="4">
    <source>
        <dbReference type="Google" id="ProtNLM"/>
    </source>
</evidence>
<feature type="signal peptide" evidence="1">
    <location>
        <begin position="1"/>
        <end position="19"/>
    </location>
</feature>
<evidence type="ECO:0000256" key="1">
    <source>
        <dbReference type="SAM" id="SignalP"/>
    </source>
</evidence>
<gene>
    <name evidence="2" type="ORF">GCM10025772_14410</name>
</gene>
<feature type="chain" id="PRO_5046100362" description="DUF2884 domain-containing protein" evidence="1">
    <location>
        <begin position="20"/>
        <end position="269"/>
    </location>
</feature>
<dbReference type="Pfam" id="PF11101">
    <property type="entry name" value="DUF2884"/>
    <property type="match status" value="1"/>
</dbReference>